<dbReference type="InterPro" id="IPR028989">
    <property type="entry name" value="RimP_N"/>
</dbReference>
<name>A0A1L8CX57_9THEO</name>
<dbReference type="InterPro" id="IPR036847">
    <property type="entry name" value="RimP_C_sf"/>
</dbReference>
<dbReference type="Proteomes" id="UP000187485">
    <property type="component" value="Unassembled WGS sequence"/>
</dbReference>
<comment type="subcellular location">
    <subcellularLocation>
        <location evidence="3">Cytoplasm</location>
    </subcellularLocation>
</comment>
<sequence length="154" mass="17285">MGRNKGIEQKVWPLADKVGTELNLEVVEVEFVKEAGKYFLRIYIDKPEGVDLDDCQAFSERIGVLLDEEDPIPQAYYLEVSSPGVERPLKKLSDFERFAGREAQIKTFAAIDGQKQFKGKLLGVRDGQVVIDAGKGELQIPVEQIAKAHLTFDF</sequence>
<evidence type="ECO:0000256" key="3">
    <source>
        <dbReference type="HAMAP-Rule" id="MF_01077"/>
    </source>
</evidence>
<dbReference type="SUPFAM" id="SSF75420">
    <property type="entry name" value="YhbC-like, N-terminal domain"/>
    <property type="match status" value="1"/>
</dbReference>
<dbReference type="PANTHER" id="PTHR33867:SF1">
    <property type="entry name" value="RIBOSOME MATURATION FACTOR RIMP"/>
    <property type="match status" value="1"/>
</dbReference>
<organism evidence="6 7">
    <name type="scientific">Carboxydothermus pertinax</name>
    <dbReference type="NCBI Taxonomy" id="870242"/>
    <lineage>
        <taxon>Bacteria</taxon>
        <taxon>Bacillati</taxon>
        <taxon>Bacillota</taxon>
        <taxon>Clostridia</taxon>
        <taxon>Thermoanaerobacterales</taxon>
        <taxon>Thermoanaerobacteraceae</taxon>
        <taxon>Carboxydothermus</taxon>
    </lineage>
</organism>
<accession>A0A1L8CX57</accession>
<evidence type="ECO:0000259" key="5">
    <source>
        <dbReference type="Pfam" id="PF17384"/>
    </source>
</evidence>
<dbReference type="InterPro" id="IPR035956">
    <property type="entry name" value="RimP_N_sf"/>
</dbReference>
<evidence type="ECO:0000256" key="1">
    <source>
        <dbReference type="ARBA" id="ARBA00022490"/>
    </source>
</evidence>
<dbReference type="Gene3D" id="2.30.30.180">
    <property type="entry name" value="Ribosome maturation factor RimP, C-terminal domain"/>
    <property type="match status" value="1"/>
</dbReference>
<dbReference type="AlphaFoldDB" id="A0A1L8CX57"/>
<dbReference type="InterPro" id="IPR028998">
    <property type="entry name" value="RimP_C"/>
</dbReference>
<comment type="function">
    <text evidence="3">Required for maturation of 30S ribosomal subunits.</text>
</comment>
<dbReference type="GO" id="GO:0000028">
    <property type="term" value="P:ribosomal small subunit assembly"/>
    <property type="evidence" value="ECO:0007669"/>
    <property type="project" value="TreeGrafter"/>
</dbReference>
<gene>
    <name evidence="3" type="primary">rimP</name>
    <name evidence="6" type="ORF">cpu_19970</name>
</gene>
<evidence type="ECO:0000259" key="4">
    <source>
        <dbReference type="Pfam" id="PF02576"/>
    </source>
</evidence>
<evidence type="ECO:0000313" key="6">
    <source>
        <dbReference type="EMBL" id="GAV23487.1"/>
    </source>
</evidence>
<dbReference type="GO" id="GO:0005829">
    <property type="term" value="C:cytosol"/>
    <property type="evidence" value="ECO:0007669"/>
    <property type="project" value="TreeGrafter"/>
</dbReference>
<keyword evidence="7" id="KW-1185">Reference proteome</keyword>
<reference evidence="7" key="1">
    <citation type="submission" date="2016-12" db="EMBL/GenBank/DDBJ databases">
        <title>Draft Genome Sequences od Carboxydothermus pertinax and islandicus, Hydrogenogenic Carboxydotrophic Bacteria.</title>
        <authorList>
            <person name="Fukuyama Y."/>
            <person name="Ohmae K."/>
            <person name="Yoneda Y."/>
            <person name="Yoshida T."/>
            <person name="Sako Y."/>
        </authorList>
    </citation>
    <scope>NUCLEOTIDE SEQUENCE [LARGE SCALE GENOMIC DNA]</scope>
    <source>
        <strain evidence="7">Ug1</strain>
    </source>
</reference>
<comment type="caution">
    <text evidence="6">The sequence shown here is derived from an EMBL/GenBank/DDBJ whole genome shotgun (WGS) entry which is preliminary data.</text>
</comment>
<dbReference type="EMBL" id="BDJK01000055">
    <property type="protein sequence ID" value="GAV23487.1"/>
    <property type="molecule type" value="Genomic_DNA"/>
</dbReference>
<dbReference type="PANTHER" id="PTHR33867">
    <property type="entry name" value="RIBOSOME MATURATION FACTOR RIMP"/>
    <property type="match status" value="1"/>
</dbReference>
<dbReference type="RefSeq" id="WP_075859897.1">
    <property type="nucleotide sequence ID" value="NZ_BDJK01000055.1"/>
</dbReference>
<dbReference type="FunFam" id="3.30.300.70:FF:000001">
    <property type="entry name" value="Ribosome maturation factor RimP"/>
    <property type="match status" value="1"/>
</dbReference>
<protein>
    <recommendedName>
        <fullName evidence="3">Ribosome maturation factor RimP</fullName>
    </recommendedName>
</protein>
<dbReference type="InterPro" id="IPR003728">
    <property type="entry name" value="Ribosome_maturation_RimP"/>
</dbReference>
<dbReference type="Pfam" id="PF02576">
    <property type="entry name" value="RimP_N"/>
    <property type="match status" value="1"/>
</dbReference>
<dbReference type="Gene3D" id="3.30.300.70">
    <property type="entry name" value="RimP-like superfamily, N-terminal"/>
    <property type="match status" value="1"/>
</dbReference>
<dbReference type="SUPFAM" id="SSF74942">
    <property type="entry name" value="YhbC-like, C-terminal domain"/>
    <property type="match status" value="1"/>
</dbReference>
<keyword evidence="2 3" id="KW-0690">Ribosome biogenesis</keyword>
<feature type="domain" description="Ribosome maturation factor RimP N-terminal" evidence="4">
    <location>
        <begin position="16"/>
        <end position="86"/>
    </location>
</feature>
<keyword evidence="1 3" id="KW-0963">Cytoplasm</keyword>
<evidence type="ECO:0000256" key="2">
    <source>
        <dbReference type="ARBA" id="ARBA00022517"/>
    </source>
</evidence>
<dbReference type="OrthoDB" id="9805006at2"/>
<dbReference type="STRING" id="870242.cpu_19970"/>
<dbReference type="HAMAP" id="MF_01077">
    <property type="entry name" value="RimP"/>
    <property type="match status" value="1"/>
</dbReference>
<dbReference type="CDD" id="cd01734">
    <property type="entry name" value="YlxS_C"/>
    <property type="match status" value="1"/>
</dbReference>
<dbReference type="GO" id="GO:0006412">
    <property type="term" value="P:translation"/>
    <property type="evidence" value="ECO:0007669"/>
    <property type="project" value="TreeGrafter"/>
</dbReference>
<feature type="domain" description="Ribosome maturation factor RimP C-terminal" evidence="5">
    <location>
        <begin position="89"/>
        <end position="154"/>
    </location>
</feature>
<proteinExistence type="inferred from homology"/>
<comment type="similarity">
    <text evidence="3">Belongs to the RimP family.</text>
</comment>
<evidence type="ECO:0000313" key="7">
    <source>
        <dbReference type="Proteomes" id="UP000187485"/>
    </source>
</evidence>
<dbReference type="Pfam" id="PF17384">
    <property type="entry name" value="DUF150_C"/>
    <property type="match status" value="1"/>
</dbReference>